<accession>L1ML86</accession>
<evidence type="ECO:0000313" key="1">
    <source>
        <dbReference type="EMBL" id="EKX92038.1"/>
    </source>
</evidence>
<dbReference type="AlphaFoldDB" id="L1ML86"/>
<proteinExistence type="predicted"/>
<gene>
    <name evidence="1" type="ORF">HMPREF9997_00322</name>
</gene>
<sequence>MPDLLCDELLKNSYLIINITTFLDVRCLRFYLSGCGLCIGFQSL</sequence>
<evidence type="ECO:0000313" key="2">
    <source>
        <dbReference type="Proteomes" id="UP000010445"/>
    </source>
</evidence>
<comment type="caution">
    <text evidence="1">The sequence shown here is derived from an EMBL/GenBank/DDBJ whole genome shotgun (WGS) entry which is preliminary data.</text>
</comment>
<protein>
    <submittedName>
        <fullName evidence="1">Uncharacterized protein</fullName>
    </submittedName>
</protein>
<dbReference type="STRING" id="1035195.HMPREF9997_00322"/>
<dbReference type="EMBL" id="AMEM01000007">
    <property type="protein sequence ID" value="EKX92038.1"/>
    <property type="molecule type" value="Genomic_DNA"/>
</dbReference>
<name>L1ML86_9CORY</name>
<reference evidence="1 2" key="1">
    <citation type="submission" date="2012-05" db="EMBL/GenBank/DDBJ databases">
        <authorList>
            <person name="Weinstock G."/>
            <person name="Sodergren E."/>
            <person name="Lobos E.A."/>
            <person name="Fulton L."/>
            <person name="Fulton R."/>
            <person name="Courtney L."/>
            <person name="Fronick C."/>
            <person name="O'Laughlin M."/>
            <person name="Godfrey J."/>
            <person name="Wilson R.M."/>
            <person name="Miner T."/>
            <person name="Farmer C."/>
            <person name="Delehaunty K."/>
            <person name="Cordes M."/>
            <person name="Minx P."/>
            <person name="Tomlinson C."/>
            <person name="Chen J."/>
            <person name="Wollam A."/>
            <person name="Pepin K.H."/>
            <person name="Bhonagiri V."/>
            <person name="Zhang X."/>
            <person name="Suruliraj S."/>
            <person name="Warren W."/>
            <person name="Mitreva M."/>
            <person name="Mardis E.R."/>
            <person name="Wilson R.K."/>
        </authorList>
    </citation>
    <scope>NUCLEOTIDE SEQUENCE [LARGE SCALE GENOMIC DNA]</scope>
    <source>
        <strain evidence="1 2">F0235</strain>
    </source>
</reference>
<dbReference type="Proteomes" id="UP000010445">
    <property type="component" value="Unassembled WGS sequence"/>
</dbReference>
<keyword evidence="2" id="KW-1185">Reference proteome</keyword>
<dbReference type="HOGENOM" id="CLU_3214993_0_0_11"/>
<organism evidence="1 2">
    <name type="scientific">Corynebacterium durum F0235</name>
    <dbReference type="NCBI Taxonomy" id="1035195"/>
    <lineage>
        <taxon>Bacteria</taxon>
        <taxon>Bacillati</taxon>
        <taxon>Actinomycetota</taxon>
        <taxon>Actinomycetes</taxon>
        <taxon>Mycobacteriales</taxon>
        <taxon>Corynebacteriaceae</taxon>
        <taxon>Corynebacterium</taxon>
    </lineage>
</organism>